<dbReference type="EMBL" id="SNRY01001064">
    <property type="protein sequence ID" value="KAA6333848.1"/>
    <property type="molecule type" value="Genomic_DNA"/>
</dbReference>
<gene>
    <name evidence="1" type="ORF">EZS27_017791</name>
</gene>
<comment type="caution">
    <text evidence="1">The sequence shown here is derived from an EMBL/GenBank/DDBJ whole genome shotgun (WGS) entry which is preliminary data.</text>
</comment>
<dbReference type="AlphaFoldDB" id="A0A5J4RJN6"/>
<reference evidence="1" key="1">
    <citation type="submission" date="2019-03" db="EMBL/GenBank/DDBJ databases">
        <title>Single cell metagenomics reveals metabolic interactions within the superorganism composed of flagellate Streblomastix strix and complex community of Bacteroidetes bacteria on its surface.</title>
        <authorList>
            <person name="Treitli S.C."/>
            <person name="Kolisko M."/>
            <person name="Husnik F."/>
            <person name="Keeling P."/>
            <person name="Hampl V."/>
        </authorList>
    </citation>
    <scope>NUCLEOTIDE SEQUENCE</scope>
    <source>
        <strain evidence="1">STM</strain>
    </source>
</reference>
<protein>
    <submittedName>
        <fullName evidence="1">Uncharacterized protein</fullName>
    </submittedName>
</protein>
<sequence>GETAVNYLYCHYLNEYDFPLECRYMPCHNSRFPAYPFINTVGIQDDNYIDLHPFNFADCKFNPFVDFTGNETVAGT</sequence>
<accession>A0A5J4RJN6</accession>
<organism evidence="1">
    <name type="scientific">termite gut metagenome</name>
    <dbReference type="NCBI Taxonomy" id="433724"/>
    <lineage>
        <taxon>unclassified sequences</taxon>
        <taxon>metagenomes</taxon>
        <taxon>organismal metagenomes</taxon>
    </lineage>
</organism>
<evidence type="ECO:0000313" key="1">
    <source>
        <dbReference type="EMBL" id="KAA6333848.1"/>
    </source>
</evidence>
<feature type="non-terminal residue" evidence="1">
    <location>
        <position position="1"/>
    </location>
</feature>
<name>A0A5J4RJN6_9ZZZZ</name>
<proteinExistence type="predicted"/>